<dbReference type="OrthoDB" id="9813938at2"/>
<dbReference type="PANTHER" id="PTHR15004:SF0">
    <property type="entry name" value="GLUTAMYL-TRNA(GLN) AMIDOTRANSFERASE SUBUNIT C, MITOCHONDRIAL"/>
    <property type="match status" value="1"/>
</dbReference>
<dbReference type="InterPro" id="IPR003837">
    <property type="entry name" value="GatC"/>
</dbReference>
<accession>A0A517SD11</accession>
<sequence>MSDELTPDVVRRVARLSRLKLDEPQVAKLANELSKVLHYVDQLNELDVSNVEPMAHAIELTNVFRADDPRPSLPREAALSNAPRSDGKYFLVPPILDEK</sequence>
<keyword evidence="1" id="KW-0648">Protein biosynthesis</keyword>
<dbReference type="NCBIfam" id="TIGR00135">
    <property type="entry name" value="gatC"/>
    <property type="match status" value="1"/>
</dbReference>
<name>A0A517SD11_9PLAN</name>
<reference evidence="2 3" key="1">
    <citation type="submission" date="2019-02" db="EMBL/GenBank/DDBJ databases">
        <title>Deep-cultivation of Planctomycetes and their phenomic and genomic characterization uncovers novel biology.</title>
        <authorList>
            <person name="Wiegand S."/>
            <person name="Jogler M."/>
            <person name="Boedeker C."/>
            <person name="Pinto D."/>
            <person name="Vollmers J."/>
            <person name="Rivas-Marin E."/>
            <person name="Kohn T."/>
            <person name="Peeters S.H."/>
            <person name="Heuer A."/>
            <person name="Rast P."/>
            <person name="Oberbeckmann S."/>
            <person name="Bunk B."/>
            <person name="Jeske O."/>
            <person name="Meyerdierks A."/>
            <person name="Storesund J.E."/>
            <person name="Kallscheuer N."/>
            <person name="Luecker S."/>
            <person name="Lage O.M."/>
            <person name="Pohl T."/>
            <person name="Merkel B.J."/>
            <person name="Hornburger P."/>
            <person name="Mueller R.-W."/>
            <person name="Bruemmer F."/>
            <person name="Labrenz M."/>
            <person name="Spormann A.M."/>
            <person name="Op den Camp H."/>
            <person name="Overmann J."/>
            <person name="Amann R."/>
            <person name="Jetten M.S.M."/>
            <person name="Mascher T."/>
            <person name="Medema M.H."/>
            <person name="Devos D.P."/>
            <person name="Kaster A.-K."/>
            <person name="Ovreas L."/>
            <person name="Rohde M."/>
            <person name="Galperin M.Y."/>
            <person name="Jogler C."/>
        </authorList>
    </citation>
    <scope>NUCLEOTIDE SEQUENCE [LARGE SCALE GENOMIC DNA]</scope>
    <source>
        <strain evidence="2 3">Pan44</strain>
    </source>
</reference>
<keyword evidence="1" id="KW-0547">Nucleotide-binding</keyword>
<proteinExistence type="inferred from homology"/>
<dbReference type="KEGG" id="ccos:Pan44_20220"/>
<keyword evidence="1 2" id="KW-0436">Ligase</keyword>
<dbReference type="Proteomes" id="UP000315700">
    <property type="component" value="Chromosome"/>
</dbReference>
<dbReference type="GO" id="GO:0006450">
    <property type="term" value="P:regulation of translational fidelity"/>
    <property type="evidence" value="ECO:0007669"/>
    <property type="project" value="InterPro"/>
</dbReference>
<dbReference type="GO" id="GO:0070681">
    <property type="term" value="P:glutaminyl-tRNAGln biosynthesis via transamidation"/>
    <property type="evidence" value="ECO:0007669"/>
    <property type="project" value="TreeGrafter"/>
</dbReference>
<dbReference type="GO" id="GO:0006412">
    <property type="term" value="P:translation"/>
    <property type="evidence" value="ECO:0007669"/>
    <property type="project" value="UniProtKB-UniRule"/>
</dbReference>
<dbReference type="Gene3D" id="1.10.20.60">
    <property type="entry name" value="Glu-tRNAGln amidotransferase C subunit, N-terminal domain"/>
    <property type="match status" value="1"/>
</dbReference>
<dbReference type="GO" id="GO:0016740">
    <property type="term" value="F:transferase activity"/>
    <property type="evidence" value="ECO:0007669"/>
    <property type="project" value="UniProtKB-KW"/>
</dbReference>
<keyword evidence="3" id="KW-1185">Reference proteome</keyword>
<dbReference type="InParanoid" id="A0A517SD11"/>
<dbReference type="RefSeq" id="WP_145029667.1">
    <property type="nucleotide sequence ID" value="NZ_CP036271.1"/>
</dbReference>
<comment type="function">
    <text evidence="1">Allows the formation of correctly charged Asn-tRNA(Asn) or Gln-tRNA(Gln) through the transamidation of misacylated Asp-tRNA(Asn) or Glu-tRNA(Gln) in organisms which lack either or both of asparaginyl-tRNA or glutaminyl-tRNA synthetases. The reaction takes place in the presence of glutamine and ATP through an activated phospho-Asp-tRNA(Asn) or phospho-Glu-tRNA(Gln).</text>
</comment>
<dbReference type="HAMAP" id="MF_00122">
    <property type="entry name" value="GatC"/>
    <property type="match status" value="1"/>
</dbReference>
<evidence type="ECO:0000256" key="1">
    <source>
        <dbReference type="HAMAP-Rule" id="MF_00122"/>
    </source>
</evidence>
<organism evidence="2 3">
    <name type="scientific">Caulifigura coniformis</name>
    <dbReference type="NCBI Taxonomy" id="2527983"/>
    <lineage>
        <taxon>Bacteria</taxon>
        <taxon>Pseudomonadati</taxon>
        <taxon>Planctomycetota</taxon>
        <taxon>Planctomycetia</taxon>
        <taxon>Planctomycetales</taxon>
        <taxon>Planctomycetaceae</taxon>
        <taxon>Caulifigura</taxon>
    </lineage>
</organism>
<dbReference type="Pfam" id="PF02686">
    <property type="entry name" value="GatC"/>
    <property type="match status" value="1"/>
</dbReference>
<dbReference type="InterPro" id="IPR036113">
    <property type="entry name" value="Asp/Glu-ADT_sf_sub_c"/>
</dbReference>
<keyword evidence="1" id="KW-0067">ATP-binding</keyword>
<protein>
    <recommendedName>
        <fullName evidence="1">Aspartyl/glutamyl-tRNA(Asn/Gln) amidotransferase subunit C</fullName>
        <shortName evidence="1">Asp/Glu-ADT subunit C</shortName>
        <ecNumber evidence="1">6.3.5.-</ecNumber>
    </recommendedName>
</protein>
<keyword evidence="2" id="KW-0808">Transferase</keyword>
<dbReference type="EMBL" id="CP036271">
    <property type="protein sequence ID" value="QDT53995.1"/>
    <property type="molecule type" value="Genomic_DNA"/>
</dbReference>
<dbReference type="EC" id="6.3.5.-" evidence="1"/>
<dbReference type="GO" id="GO:0050566">
    <property type="term" value="F:asparaginyl-tRNA synthase (glutamine-hydrolyzing) activity"/>
    <property type="evidence" value="ECO:0007669"/>
    <property type="project" value="RHEA"/>
</dbReference>
<dbReference type="GO" id="GO:0050567">
    <property type="term" value="F:glutaminyl-tRNA synthase (glutamine-hydrolyzing) activity"/>
    <property type="evidence" value="ECO:0007669"/>
    <property type="project" value="UniProtKB-UniRule"/>
</dbReference>
<gene>
    <name evidence="1 2" type="primary">gatC</name>
    <name evidence="2" type="ORF">Pan44_20220</name>
</gene>
<dbReference type="GO" id="GO:0005524">
    <property type="term" value="F:ATP binding"/>
    <property type="evidence" value="ECO:0007669"/>
    <property type="project" value="UniProtKB-KW"/>
</dbReference>
<evidence type="ECO:0000313" key="2">
    <source>
        <dbReference type="EMBL" id="QDT53995.1"/>
    </source>
</evidence>
<dbReference type="PANTHER" id="PTHR15004">
    <property type="entry name" value="GLUTAMYL-TRNA(GLN) AMIDOTRANSFERASE SUBUNIT C, MITOCHONDRIAL"/>
    <property type="match status" value="1"/>
</dbReference>
<evidence type="ECO:0000313" key="3">
    <source>
        <dbReference type="Proteomes" id="UP000315700"/>
    </source>
</evidence>
<dbReference type="SUPFAM" id="SSF141000">
    <property type="entry name" value="Glu-tRNAGln amidotransferase C subunit"/>
    <property type="match status" value="1"/>
</dbReference>
<comment type="catalytic activity">
    <reaction evidence="1">
        <text>L-glutamyl-tRNA(Gln) + L-glutamine + ATP + H2O = L-glutaminyl-tRNA(Gln) + L-glutamate + ADP + phosphate + H(+)</text>
        <dbReference type="Rhea" id="RHEA:17521"/>
        <dbReference type="Rhea" id="RHEA-COMP:9681"/>
        <dbReference type="Rhea" id="RHEA-COMP:9684"/>
        <dbReference type="ChEBI" id="CHEBI:15377"/>
        <dbReference type="ChEBI" id="CHEBI:15378"/>
        <dbReference type="ChEBI" id="CHEBI:29985"/>
        <dbReference type="ChEBI" id="CHEBI:30616"/>
        <dbReference type="ChEBI" id="CHEBI:43474"/>
        <dbReference type="ChEBI" id="CHEBI:58359"/>
        <dbReference type="ChEBI" id="CHEBI:78520"/>
        <dbReference type="ChEBI" id="CHEBI:78521"/>
        <dbReference type="ChEBI" id="CHEBI:456216"/>
    </reaction>
</comment>
<comment type="similarity">
    <text evidence="1">Belongs to the GatC family.</text>
</comment>
<comment type="subunit">
    <text evidence="1">Heterotrimer of A, B and C subunits.</text>
</comment>
<comment type="catalytic activity">
    <reaction evidence="1">
        <text>L-aspartyl-tRNA(Asn) + L-glutamine + ATP + H2O = L-asparaginyl-tRNA(Asn) + L-glutamate + ADP + phosphate + 2 H(+)</text>
        <dbReference type="Rhea" id="RHEA:14513"/>
        <dbReference type="Rhea" id="RHEA-COMP:9674"/>
        <dbReference type="Rhea" id="RHEA-COMP:9677"/>
        <dbReference type="ChEBI" id="CHEBI:15377"/>
        <dbReference type="ChEBI" id="CHEBI:15378"/>
        <dbReference type="ChEBI" id="CHEBI:29985"/>
        <dbReference type="ChEBI" id="CHEBI:30616"/>
        <dbReference type="ChEBI" id="CHEBI:43474"/>
        <dbReference type="ChEBI" id="CHEBI:58359"/>
        <dbReference type="ChEBI" id="CHEBI:78515"/>
        <dbReference type="ChEBI" id="CHEBI:78516"/>
        <dbReference type="ChEBI" id="CHEBI:456216"/>
    </reaction>
</comment>
<dbReference type="AlphaFoldDB" id="A0A517SD11"/>